<dbReference type="RefSeq" id="WP_148521320.1">
    <property type="nucleotide sequence ID" value="NZ_VSIJ01000005.1"/>
</dbReference>
<accession>A0ABD7SRP6</accession>
<dbReference type="AlphaFoldDB" id="A0ABD7SRP6"/>
<dbReference type="Proteomes" id="UP000323819">
    <property type="component" value="Unassembled WGS sequence"/>
</dbReference>
<reference evidence="1 2" key="1">
    <citation type="submission" date="2019-06" db="EMBL/GenBank/DDBJ databases">
        <title>Vibrio cholerae phylogeny based on whole-genome sequencing reveals genetic diversity and population strucutre.</title>
        <authorList>
            <person name="Zhiqiu Y."/>
            <person name="Bin L."/>
            <person name="Lingyan J."/>
        </authorList>
    </citation>
    <scope>NUCLEOTIDE SEQUENCE [LARGE SCALE GENOMIC DNA]</scope>
    <source>
        <strain evidence="1 2">N2814</strain>
    </source>
</reference>
<evidence type="ECO:0000313" key="2">
    <source>
        <dbReference type="Proteomes" id="UP000323819"/>
    </source>
</evidence>
<gene>
    <name evidence="1" type="ORF">FXF03_01070</name>
</gene>
<evidence type="ECO:0000313" key="1">
    <source>
        <dbReference type="EMBL" id="TXX67191.1"/>
    </source>
</evidence>
<sequence>MNYAESIYLEENLIEQLEEFTEKAKELIRTVGRSDNRVAAHKLHPVFKASDMFAKLLQGAGDIYKTKKHVVDQRLAAGNEMLLALASNDLTVLPETCYQFELPELPAYVQIGERENSIPTICEEFCNLANCEEGYKTACVALCAAIRSEHPTHVQAFLAAVRSAAFSVDSIAYKVVANSYTGGFPVI</sequence>
<name>A0ABD7SRP6_VIBCL</name>
<dbReference type="EMBL" id="VSIJ01000005">
    <property type="protein sequence ID" value="TXX67191.1"/>
    <property type="molecule type" value="Genomic_DNA"/>
</dbReference>
<proteinExistence type="predicted"/>
<organism evidence="1 2">
    <name type="scientific">Vibrio cholerae</name>
    <dbReference type="NCBI Taxonomy" id="666"/>
    <lineage>
        <taxon>Bacteria</taxon>
        <taxon>Pseudomonadati</taxon>
        <taxon>Pseudomonadota</taxon>
        <taxon>Gammaproteobacteria</taxon>
        <taxon>Vibrionales</taxon>
        <taxon>Vibrionaceae</taxon>
        <taxon>Vibrio</taxon>
    </lineage>
</organism>
<protein>
    <submittedName>
        <fullName evidence="1">Uncharacterized protein</fullName>
    </submittedName>
</protein>
<comment type="caution">
    <text evidence="1">The sequence shown here is derived from an EMBL/GenBank/DDBJ whole genome shotgun (WGS) entry which is preliminary data.</text>
</comment>